<protein>
    <submittedName>
        <fullName evidence="2">Uncharacterized protein</fullName>
    </submittedName>
</protein>
<keyword evidence="3" id="KW-1185">Reference proteome</keyword>
<dbReference type="AlphaFoldDB" id="A0A4U5NU51"/>
<feature type="chain" id="PRO_5020979994" evidence="1">
    <location>
        <begin position="25"/>
        <end position="143"/>
    </location>
</feature>
<evidence type="ECO:0000313" key="3">
    <source>
        <dbReference type="Proteomes" id="UP000298663"/>
    </source>
</evidence>
<reference evidence="2 3" key="1">
    <citation type="journal article" date="2015" name="Genome Biol.">
        <title>Comparative genomics of Steinernema reveals deeply conserved gene regulatory networks.</title>
        <authorList>
            <person name="Dillman A.R."/>
            <person name="Macchietto M."/>
            <person name="Porter C.F."/>
            <person name="Rogers A."/>
            <person name="Williams B."/>
            <person name="Antoshechkin I."/>
            <person name="Lee M.M."/>
            <person name="Goodwin Z."/>
            <person name="Lu X."/>
            <person name="Lewis E.E."/>
            <person name="Goodrich-Blair H."/>
            <person name="Stock S.P."/>
            <person name="Adams B.J."/>
            <person name="Sternberg P.W."/>
            <person name="Mortazavi A."/>
        </authorList>
    </citation>
    <scope>NUCLEOTIDE SEQUENCE [LARGE SCALE GENOMIC DNA]</scope>
    <source>
        <strain evidence="2 3">ALL</strain>
    </source>
</reference>
<dbReference type="EMBL" id="AZBU02000003">
    <property type="protein sequence ID" value="TKR86663.1"/>
    <property type="molecule type" value="Genomic_DNA"/>
</dbReference>
<accession>A0A4U5NU51</accession>
<proteinExistence type="predicted"/>
<evidence type="ECO:0000256" key="1">
    <source>
        <dbReference type="SAM" id="SignalP"/>
    </source>
</evidence>
<reference evidence="2 3" key="2">
    <citation type="journal article" date="2019" name="G3 (Bethesda)">
        <title>Hybrid Assembly of the Genome of the Entomopathogenic Nematode Steinernema carpocapsae Identifies the X-Chromosome.</title>
        <authorList>
            <person name="Serra L."/>
            <person name="Macchietto M."/>
            <person name="Macias-Munoz A."/>
            <person name="McGill C.J."/>
            <person name="Rodriguez I.M."/>
            <person name="Rodriguez B."/>
            <person name="Murad R."/>
            <person name="Mortazavi A."/>
        </authorList>
    </citation>
    <scope>NUCLEOTIDE SEQUENCE [LARGE SCALE GENOMIC DNA]</scope>
    <source>
        <strain evidence="2 3">ALL</strain>
    </source>
</reference>
<sequence length="143" mass="15751">MISKRFHLLRALLLLFACSAPGKPRDINNFNFGGLTDVLKTFGGLVEWQMAAPEGDYRLLSHVAVSQSVTKAANFRINDDSYEGDFSGESEPSHHFHARNLKKADFSDLASPSESNVYMLPLVSRFSFATLAAFKISFSTTAA</sequence>
<feature type="signal peptide" evidence="1">
    <location>
        <begin position="1"/>
        <end position="24"/>
    </location>
</feature>
<gene>
    <name evidence="2" type="ORF">L596_011208</name>
</gene>
<organism evidence="2 3">
    <name type="scientific">Steinernema carpocapsae</name>
    <name type="common">Entomopathogenic nematode</name>
    <dbReference type="NCBI Taxonomy" id="34508"/>
    <lineage>
        <taxon>Eukaryota</taxon>
        <taxon>Metazoa</taxon>
        <taxon>Ecdysozoa</taxon>
        <taxon>Nematoda</taxon>
        <taxon>Chromadorea</taxon>
        <taxon>Rhabditida</taxon>
        <taxon>Tylenchina</taxon>
        <taxon>Panagrolaimomorpha</taxon>
        <taxon>Strongyloidoidea</taxon>
        <taxon>Steinernematidae</taxon>
        <taxon>Steinernema</taxon>
    </lineage>
</organism>
<evidence type="ECO:0000313" key="2">
    <source>
        <dbReference type="EMBL" id="TKR86663.1"/>
    </source>
</evidence>
<keyword evidence="1" id="KW-0732">Signal</keyword>
<comment type="caution">
    <text evidence="2">The sequence shown here is derived from an EMBL/GenBank/DDBJ whole genome shotgun (WGS) entry which is preliminary data.</text>
</comment>
<dbReference type="Proteomes" id="UP000298663">
    <property type="component" value="Unassembled WGS sequence"/>
</dbReference>
<name>A0A4U5NU51_STECR</name>